<evidence type="ECO:0000313" key="15">
    <source>
        <dbReference type="Proteomes" id="UP000016617"/>
    </source>
</evidence>
<dbReference type="InterPro" id="IPR013498">
    <property type="entry name" value="Topo_IA_Znf"/>
</dbReference>
<dbReference type="PROSITE" id="PS52039">
    <property type="entry name" value="TOPO_IA_2"/>
    <property type="match status" value="1"/>
</dbReference>
<dbReference type="PROSITE" id="PS50880">
    <property type="entry name" value="TOPRIM"/>
    <property type="match status" value="1"/>
</dbReference>
<dbReference type="PRINTS" id="PR00417">
    <property type="entry name" value="PRTPISMRASEI"/>
</dbReference>
<dbReference type="GO" id="GO:0008270">
    <property type="term" value="F:zinc ion binding"/>
    <property type="evidence" value="ECO:0007669"/>
    <property type="project" value="UniProtKB-KW"/>
</dbReference>
<dbReference type="GO" id="GO:0003677">
    <property type="term" value="F:DNA binding"/>
    <property type="evidence" value="ECO:0007669"/>
    <property type="project" value="UniProtKB-KW"/>
</dbReference>
<keyword evidence="9 10" id="KW-0413">Isomerase</keyword>
<dbReference type="SMART" id="SM00493">
    <property type="entry name" value="TOPRIM"/>
    <property type="match status" value="1"/>
</dbReference>
<dbReference type="Pfam" id="PF01751">
    <property type="entry name" value="Toprim"/>
    <property type="match status" value="1"/>
</dbReference>
<feature type="domain" description="Topo IA-type catalytic" evidence="13">
    <location>
        <begin position="158"/>
        <end position="580"/>
    </location>
</feature>
<dbReference type="InterPro" id="IPR000380">
    <property type="entry name" value="Topo_IA"/>
</dbReference>
<dbReference type="PANTHER" id="PTHR42785">
    <property type="entry name" value="DNA TOPOISOMERASE, TYPE IA, CORE"/>
    <property type="match status" value="1"/>
</dbReference>
<dbReference type="GO" id="GO:0003917">
    <property type="term" value="F:DNA topoisomerase type I (single strand cut, ATP-independent) activity"/>
    <property type="evidence" value="ECO:0007669"/>
    <property type="project" value="UniProtKB-UniRule"/>
</dbReference>
<dbReference type="EMBL" id="AWVA01000087">
    <property type="protein sequence ID" value="ERJ74736.1"/>
    <property type="molecule type" value="Genomic_DNA"/>
</dbReference>
<evidence type="ECO:0000256" key="1">
    <source>
        <dbReference type="ARBA" id="ARBA00000213"/>
    </source>
</evidence>
<dbReference type="InterPro" id="IPR003602">
    <property type="entry name" value="Topo_IA_DNA-bd_dom"/>
</dbReference>
<dbReference type="NCBIfam" id="TIGR01051">
    <property type="entry name" value="topA_bact"/>
    <property type="match status" value="1"/>
</dbReference>
<dbReference type="Pfam" id="PF01396">
    <property type="entry name" value="Zn_ribbon_Top1"/>
    <property type="match status" value="3"/>
</dbReference>
<evidence type="ECO:0000259" key="12">
    <source>
        <dbReference type="PROSITE" id="PS50880"/>
    </source>
</evidence>
<comment type="similarity">
    <text evidence="2 10">Belongs to the type IA topoisomerase family.</text>
</comment>
<dbReference type="CDD" id="cd03363">
    <property type="entry name" value="TOPRIM_TopoIA_TopoI"/>
    <property type="match status" value="1"/>
</dbReference>
<dbReference type="Gene3D" id="1.10.290.10">
    <property type="entry name" value="Topoisomerase I, domain 4"/>
    <property type="match status" value="1"/>
</dbReference>
<accession>U2ILG3</accession>
<feature type="site" description="Interaction with DNA" evidence="10">
    <location>
        <position position="172"/>
    </location>
</feature>
<dbReference type="GO" id="GO:0005694">
    <property type="term" value="C:chromosome"/>
    <property type="evidence" value="ECO:0007669"/>
    <property type="project" value="InterPro"/>
</dbReference>
<feature type="site" description="Interaction with DNA" evidence="10">
    <location>
        <position position="329"/>
    </location>
</feature>
<feature type="domain" description="Toprim" evidence="12">
    <location>
        <begin position="32"/>
        <end position="144"/>
    </location>
</feature>
<dbReference type="Proteomes" id="UP000016617">
    <property type="component" value="Unassembled WGS sequence"/>
</dbReference>
<gene>
    <name evidence="10" type="primary">topA</name>
    <name evidence="14" type="ORF">HMPREF1557_01437</name>
</gene>
<feature type="site" description="Interaction with DNA" evidence="10">
    <location>
        <position position="169"/>
    </location>
</feature>
<dbReference type="SMART" id="SM00437">
    <property type="entry name" value="TOP1Ac"/>
    <property type="match status" value="1"/>
</dbReference>
<dbReference type="AlphaFoldDB" id="U2ILG3"/>
<dbReference type="Gene3D" id="1.10.460.10">
    <property type="entry name" value="Topoisomerase I, domain 2"/>
    <property type="match status" value="1"/>
</dbReference>
<keyword evidence="3" id="KW-0479">Metal-binding</keyword>
<dbReference type="HAMAP" id="MF_00952">
    <property type="entry name" value="Topoisom_1_prok"/>
    <property type="match status" value="1"/>
</dbReference>
<dbReference type="PANTHER" id="PTHR42785:SF1">
    <property type="entry name" value="DNA TOPOISOMERASE"/>
    <property type="match status" value="1"/>
</dbReference>
<dbReference type="InterPro" id="IPR023405">
    <property type="entry name" value="Topo_IA_core_domain"/>
</dbReference>
<feature type="site" description="Interaction with DNA" evidence="10">
    <location>
        <position position="62"/>
    </location>
</feature>
<dbReference type="InterPro" id="IPR034149">
    <property type="entry name" value="TOPRIM_TopoI"/>
</dbReference>
<feature type="region of interest" description="Disordered" evidence="11">
    <location>
        <begin position="1"/>
        <end position="26"/>
    </location>
</feature>
<dbReference type="EC" id="5.6.2.1" evidence="10"/>
<comment type="function">
    <text evidence="10">Releases the supercoiling and torsional tension of DNA, which is introduced during the DNA replication and transcription, by transiently cleaving and rejoining one strand of the DNA duplex. Introduces a single-strand break via transesterification at a target site in duplex DNA. The scissile phosphodiester is attacked by the catalytic tyrosine of the enzyme, resulting in the formation of a DNA-(5'-phosphotyrosyl)-enzyme intermediate and the expulsion of a 3'-OH DNA strand. The free DNA strand then undergoes passage around the unbroken strand, thus removing DNA supercoils. Finally, in the religation step, the DNA 3'-OH attacks the covalent intermediate to expel the active-site tyrosine and restore the DNA phosphodiester backbone.</text>
</comment>
<sequence length="716" mass="80943">MLMAVATKAKTSKKTSTKKTTTKGKKRATLKKNLVIVESPAKAKTIEKYLGRSYKVVASVGHIRDLKKSSMSIDFDNNYEPQYINIRGKGPLINDLKKEAKKAKQVYLASDPDREGEAISWHLAHILDLDEKGKNRVVFNEITKDAVKNAFVEPRAIDMDLVDAQQARRVLDRIVGYSISPLLWKKVKKGLSAGRVQSVALKLIIDRENEIKAFKPQEYWTIDGAFKKGNKKFQASFYGLDGKKLKLETNDDVKKVLAKITSDDFNVDKVEKKERRRNAPLPYTTSSMQQDAANKINFRTRKTMMVAQQLYEGISLGRGGQQGLITYMRTDSTRISPVAQNDAANFITDRFGAKYSKHGSKVRNSSSAQDAHEAIRPSSVFNTPESIAKYLNKDQLKLYTLIWNRFVASQMTAAVFDTMKVTLGQNGVIFTANGSQVKFDGYLAVYNDSDKNKVLPDMVQGDTVKKVSANPEQHFTQPPARYSEATLIKTLEENGVGRPSTYAPTLETIQKRYYVRLVAKRFEPTELGEIVNNLIVEFFPDIVDVAFTAEMEDKLDAVEIGKEQWQKVIDQFYKPFEKELEKAEEGIEKIQIKDEPAGFDCDLCGHPMVIKLGRYGKFYACSNFPECRNTKAITKEIGVTCPTCGKGQVIERKTKRNRIFYGCDRYPDCEFTSWDLPVGRNCPKCDHYLVEKKVRGGGKQVICSNSDCDYQEEKVK</sequence>
<evidence type="ECO:0000256" key="10">
    <source>
        <dbReference type="HAMAP-Rule" id="MF_00952"/>
    </source>
</evidence>
<feature type="site" description="Interaction with DNA" evidence="10">
    <location>
        <position position="184"/>
    </location>
</feature>
<reference evidence="14 15" key="1">
    <citation type="submission" date="2013-06" db="EMBL/GenBank/DDBJ databases">
        <authorList>
            <person name="Weinstock G."/>
            <person name="Sodergren E."/>
            <person name="Lobos E.A."/>
            <person name="Fulton L."/>
            <person name="Fulton R."/>
            <person name="Courtney L."/>
            <person name="Fronick C."/>
            <person name="O'Laughlin M."/>
            <person name="Godfrey J."/>
            <person name="Wilson R.M."/>
            <person name="Miner T."/>
            <person name="Farmer C."/>
            <person name="Delehaunty K."/>
            <person name="Cordes M."/>
            <person name="Minx P."/>
            <person name="Tomlinson C."/>
            <person name="Chen J."/>
            <person name="Wollam A."/>
            <person name="Pepin K.H."/>
            <person name="Bhonagiri V."/>
            <person name="Zhang X."/>
            <person name="Warren W."/>
            <person name="Mitreva M."/>
            <person name="Mardis E.R."/>
            <person name="Wilson R.K."/>
        </authorList>
    </citation>
    <scope>NUCLEOTIDE SEQUENCE [LARGE SCALE GENOMIC DNA]</scope>
    <source>
        <strain evidence="14 15">W1703</strain>
    </source>
</reference>
<protein>
    <recommendedName>
        <fullName evidence="10">DNA topoisomerase 1</fullName>
        <ecNumber evidence="10">5.6.2.1</ecNumber>
    </recommendedName>
    <alternativeName>
        <fullName evidence="10">DNA topoisomerase I</fullName>
    </alternativeName>
</protein>
<keyword evidence="7 10" id="KW-0799">Topoisomerase</keyword>
<dbReference type="InterPro" id="IPR005733">
    <property type="entry name" value="TopoI_bac-type"/>
</dbReference>
<dbReference type="PATRIC" id="fig|1227275.3.peg.1280"/>
<proteinExistence type="inferred from homology"/>
<evidence type="ECO:0000313" key="14">
    <source>
        <dbReference type="EMBL" id="ERJ74736.1"/>
    </source>
</evidence>
<evidence type="ECO:0000259" key="13">
    <source>
        <dbReference type="PROSITE" id="PS52039"/>
    </source>
</evidence>
<feature type="region of interest" description="Disordered" evidence="11">
    <location>
        <begin position="358"/>
        <end position="377"/>
    </location>
</feature>
<dbReference type="GO" id="GO:0006265">
    <property type="term" value="P:DNA topological change"/>
    <property type="evidence" value="ECO:0007669"/>
    <property type="project" value="UniProtKB-UniRule"/>
</dbReference>
<evidence type="ECO:0000256" key="6">
    <source>
        <dbReference type="ARBA" id="ARBA00022842"/>
    </source>
</evidence>
<feature type="compositionally biased region" description="Basic residues" evidence="11">
    <location>
        <begin position="10"/>
        <end position="26"/>
    </location>
</feature>
<dbReference type="PROSITE" id="PS00396">
    <property type="entry name" value="TOPO_IA_1"/>
    <property type="match status" value="1"/>
</dbReference>
<dbReference type="InterPro" id="IPR003601">
    <property type="entry name" value="Topo_IA_2"/>
</dbReference>
<dbReference type="Gene3D" id="3.30.65.10">
    <property type="entry name" value="Bacterial Topoisomerase I, domain 1"/>
    <property type="match status" value="2"/>
</dbReference>
<keyword evidence="4" id="KW-0863">Zinc-finger</keyword>
<dbReference type="InterPro" id="IPR013497">
    <property type="entry name" value="Topo_IA_cen"/>
</dbReference>
<feature type="site" description="Interaction with DNA" evidence="10">
    <location>
        <position position="512"/>
    </location>
</feature>
<dbReference type="Gene3D" id="3.40.50.140">
    <property type="match status" value="1"/>
</dbReference>
<keyword evidence="8 10" id="KW-0238">DNA-binding</keyword>
<dbReference type="Gene3D" id="2.70.20.10">
    <property type="entry name" value="Topoisomerase I, domain 3"/>
    <property type="match status" value="1"/>
</dbReference>
<evidence type="ECO:0000256" key="5">
    <source>
        <dbReference type="ARBA" id="ARBA00022833"/>
    </source>
</evidence>
<organism evidence="14 15">
    <name type="scientific">Streptococcus sobrinus W1703</name>
    <dbReference type="NCBI Taxonomy" id="1227275"/>
    <lineage>
        <taxon>Bacteria</taxon>
        <taxon>Bacillati</taxon>
        <taxon>Bacillota</taxon>
        <taxon>Bacilli</taxon>
        <taxon>Lactobacillales</taxon>
        <taxon>Streptococcaceae</taxon>
        <taxon>Streptococcus</taxon>
    </lineage>
</organism>
<evidence type="ECO:0000256" key="8">
    <source>
        <dbReference type="ARBA" id="ARBA00023125"/>
    </source>
</evidence>
<comment type="caution">
    <text evidence="14">The sequence shown here is derived from an EMBL/GenBank/DDBJ whole genome shotgun (WGS) entry which is preliminary data.</text>
</comment>
<keyword evidence="5" id="KW-0862">Zinc</keyword>
<dbReference type="Pfam" id="PF01131">
    <property type="entry name" value="Topoisom_bac"/>
    <property type="match status" value="1"/>
</dbReference>
<evidence type="ECO:0000256" key="7">
    <source>
        <dbReference type="ARBA" id="ARBA00023029"/>
    </source>
</evidence>
<dbReference type="InterPro" id="IPR028612">
    <property type="entry name" value="Topoisom_1_IA"/>
</dbReference>
<feature type="region of interest" description="Interaction with DNA" evidence="10">
    <location>
        <begin position="192"/>
        <end position="197"/>
    </location>
</feature>
<dbReference type="HOGENOM" id="CLU_002929_4_3_9"/>
<dbReference type="InterPro" id="IPR013825">
    <property type="entry name" value="Topo_IA_cen_sub2"/>
</dbReference>
<feature type="site" description="Interaction with DNA" evidence="10">
    <location>
        <position position="168"/>
    </location>
</feature>
<evidence type="ECO:0000256" key="2">
    <source>
        <dbReference type="ARBA" id="ARBA00009446"/>
    </source>
</evidence>
<evidence type="ECO:0000256" key="4">
    <source>
        <dbReference type="ARBA" id="ARBA00022771"/>
    </source>
</evidence>
<keyword evidence="6" id="KW-0460">Magnesium</keyword>
<dbReference type="InterPro" id="IPR023406">
    <property type="entry name" value="Topo_IA_AS"/>
</dbReference>
<dbReference type="SMART" id="SM00436">
    <property type="entry name" value="TOP1Bc"/>
    <property type="match status" value="1"/>
</dbReference>
<comment type="catalytic activity">
    <reaction evidence="1 10">
        <text>ATP-independent breakage of single-stranded DNA, followed by passage and rejoining.</text>
        <dbReference type="EC" id="5.6.2.1"/>
    </reaction>
</comment>
<evidence type="ECO:0000256" key="11">
    <source>
        <dbReference type="SAM" id="MobiDB-lite"/>
    </source>
</evidence>
<dbReference type="InterPro" id="IPR013824">
    <property type="entry name" value="Topo_IA_cen_sub1"/>
</dbReference>
<feature type="site" description="Interaction with DNA" evidence="10">
    <location>
        <position position="177"/>
    </location>
</feature>
<dbReference type="InterPro" id="IPR013826">
    <property type="entry name" value="Topo_IA_cen_sub3"/>
</dbReference>
<feature type="active site" description="O-(5'-phospho-DNA)-tyrosine intermediate" evidence="10">
    <location>
        <position position="327"/>
    </location>
</feature>
<dbReference type="InterPro" id="IPR006171">
    <property type="entry name" value="TOPRIM_dom"/>
</dbReference>
<dbReference type="CDD" id="cd00186">
    <property type="entry name" value="TOP1Ac"/>
    <property type="match status" value="1"/>
</dbReference>
<evidence type="ECO:0000256" key="3">
    <source>
        <dbReference type="ARBA" id="ARBA00022723"/>
    </source>
</evidence>
<evidence type="ECO:0000256" key="9">
    <source>
        <dbReference type="ARBA" id="ARBA00023235"/>
    </source>
</evidence>
<dbReference type="SUPFAM" id="SSF56712">
    <property type="entry name" value="Prokaryotic type I DNA topoisomerase"/>
    <property type="match status" value="1"/>
</dbReference>
<name>U2ILG3_9STRE</name>
<dbReference type="SUPFAM" id="SSF57783">
    <property type="entry name" value="Zinc beta-ribbon"/>
    <property type="match status" value="1"/>
</dbReference>
<comment type="subunit">
    <text evidence="10">Monomer.</text>
</comment>